<protein>
    <submittedName>
        <fullName evidence="5">MARVEL domain-containing protein</fullName>
    </submittedName>
</protein>
<evidence type="ECO:0000313" key="4">
    <source>
        <dbReference type="Proteomes" id="UP000274429"/>
    </source>
</evidence>
<keyword evidence="1" id="KW-1133">Transmembrane helix</keyword>
<dbReference type="OrthoDB" id="6272824at2759"/>
<feature type="transmembrane region" description="Helical" evidence="1">
    <location>
        <begin position="29"/>
        <end position="49"/>
    </location>
</feature>
<keyword evidence="2" id="KW-0732">Signal</keyword>
<keyword evidence="4" id="KW-1185">Reference proteome</keyword>
<sequence length="97" mass="10467">MSVVMVIVSFINFCVACYGASQGFSQDGAASFFWLVGLILFCVDCYYCYRAWKGGSHGPAATTTVGPAFVSEPAPTNMSSYPGYQPNTTQDDFVYAN</sequence>
<gene>
    <name evidence="3" type="ORF">TTAC_LOCUS4237</name>
</gene>
<name>A0A0R3WU12_HYDTA</name>
<keyword evidence="1" id="KW-0812">Transmembrane</keyword>
<evidence type="ECO:0000313" key="3">
    <source>
        <dbReference type="EMBL" id="VDM24498.1"/>
    </source>
</evidence>
<evidence type="ECO:0000256" key="2">
    <source>
        <dbReference type="SAM" id="SignalP"/>
    </source>
</evidence>
<accession>A0A0R3WU12</accession>
<feature type="chain" id="PRO_5043132989" evidence="2">
    <location>
        <begin position="17"/>
        <end position="97"/>
    </location>
</feature>
<evidence type="ECO:0000256" key="1">
    <source>
        <dbReference type="SAM" id="Phobius"/>
    </source>
</evidence>
<feature type="signal peptide" evidence="2">
    <location>
        <begin position="1"/>
        <end position="16"/>
    </location>
</feature>
<evidence type="ECO:0000313" key="5">
    <source>
        <dbReference type="WBParaSite" id="TTAC_0000425201-mRNA-1"/>
    </source>
</evidence>
<reference evidence="3 4" key="2">
    <citation type="submission" date="2018-11" db="EMBL/GenBank/DDBJ databases">
        <authorList>
            <consortium name="Pathogen Informatics"/>
        </authorList>
    </citation>
    <scope>NUCLEOTIDE SEQUENCE [LARGE SCALE GENOMIC DNA]</scope>
</reference>
<dbReference type="Proteomes" id="UP000274429">
    <property type="component" value="Unassembled WGS sequence"/>
</dbReference>
<dbReference type="EMBL" id="UYWX01003979">
    <property type="protein sequence ID" value="VDM24498.1"/>
    <property type="molecule type" value="Genomic_DNA"/>
</dbReference>
<proteinExistence type="predicted"/>
<dbReference type="WBParaSite" id="TTAC_0000425201-mRNA-1">
    <property type="protein sequence ID" value="TTAC_0000425201-mRNA-1"/>
    <property type="gene ID" value="TTAC_0000425201"/>
</dbReference>
<organism evidence="5">
    <name type="scientific">Hydatigena taeniaeformis</name>
    <name type="common">Feline tapeworm</name>
    <name type="synonym">Taenia taeniaeformis</name>
    <dbReference type="NCBI Taxonomy" id="6205"/>
    <lineage>
        <taxon>Eukaryota</taxon>
        <taxon>Metazoa</taxon>
        <taxon>Spiralia</taxon>
        <taxon>Lophotrochozoa</taxon>
        <taxon>Platyhelminthes</taxon>
        <taxon>Cestoda</taxon>
        <taxon>Eucestoda</taxon>
        <taxon>Cyclophyllidea</taxon>
        <taxon>Taeniidae</taxon>
        <taxon>Hydatigera</taxon>
    </lineage>
</organism>
<keyword evidence="1" id="KW-0472">Membrane</keyword>
<dbReference type="AlphaFoldDB" id="A0A0R3WU12"/>
<dbReference type="STRING" id="6205.A0A0R3WU12"/>
<reference evidence="5" key="1">
    <citation type="submission" date="2017-02" db="UniProtKB">
        <authorList>
            <consortium name="WormBaseParasite"/>
        </authorList>
    </citation>
    <scope>IDENTIFICATION</scope>
</reference>